<evidence type="ECO:0000313" key="3">
    <source>
        <dbReference type="EMBL" id="EGU85873.1"/>
    </source>
</evidence>
<name>F9FB43_FUSOF</name>
<reference evidence="3" key="1">
    <citation type="journal article" date="2012" name="Mol. Plant Microbe Interact.">
        <title>A highly conserved effector in Fusarium oxysporum is required for full virulence on Arabidopsis.</title>
        <authorList>
            <person name="Thatcher L.F."/>
            <person name="Gardiner D.M."/>
            <person name="Kazan K."/>
            <person name="Manners J."/>
        </authorList>
    </citation>
    <scope>NUCLEOTIDE SEQUENCE [LARGE SCALE GENOMIC DNA]</scope>
    <source>
        <strain evidence="3">Fo5176</strain>
    </source>
</reference>
<gene>
    <name evidence="3" type="ORF">FOXB_03721</name>
</gene>
<dbReference type="AlphaFoldDB" id="F9FB43"/>
<organism evidence="3">
    <name type="scientific">Fusarium oxysporum (strain Fo5176)</name>
    <name type="common">Fusarium vascular wilt</name>
    <dbReference type="NCBI Taxonomy" id="660025"/>
    <lineage>
        <taxon>Eukaryota</taxon>
        <taxon>Fungi</taxon>
        <taxon>Dikarya</taxon>
        <taxon>Ascomycota</taxon>
        <taxon>Pezizomycotina</taxon>
        <taxon>Sordariomycetes</taxon>
        <taxon>Hypocreomycetidae</taxon>
        <taxon>Hypocreales</taxon>
        <taxon>Nectriaceae</taxon>
        <taxon>Fusarium</taxon>
        <taxon>Fusarium oxysporum species complex</taxon>
    </lineage>
</organism>
<dbReference type="EMBL" id="AFQF01001219">
    <property type="protein sequence ID" value="EGU85873.1"/>
    <property type="molecule type" value="Genomic_DNA"/>
</dbReference>
<protein>
    <submittedName>
        <fullName evidence="3">Uncharacterized protein</fullName>
    </submittedName>
</protein>
<keyword evidence="2" id="KW-1133">Transmembrane helix</keyword>
<proteinExistence type="predicted"/>
<evidence type="ECO:0000256" key="1">
    <source>
        <dbReference type="SAM" id="MobiDB-lite"/>
    </source>
</evidence>
<evidence type="ECO:0000256" key="2">
    <source>
        <dbReference type="SAM" id="Phobius"/>
    </source>
</evidence>
<feature type="region of interest" description="Disordered" evidence="1">
    <location>
        <begin position="11"/>
        <end position="34"/>
    </location>
</feature>
<feature type="region of interest" description="Disordered" evidence="1">
    <location>
        <begin position="245"/>
        <end position="264"/>
    </location>
</feature>
<dbReference type="PaxDb" id="5507-FOXG_02239P0"/>
<feature type="transmembrane region" description="Helical" evidence="2">
    <location>
        <begin position="102"/>
        <end position="126"/>
    </location>
</feature>
<keyword evidence="2" id="KW-0812">Transmembrane</keyword>
<sequence>MAVSTEHVVCANFGRTPPPPPPTPSPWPRDPGNGKACADQHHTMVYPNRYETYQLLIVHYDDAQKNAYVVYGFVRSEVVISRMVVPKGTTKIAIMNMPRLEIILIAIVVFVLVLLLAVFIVIGAGYRTPRGTRDAKNGQRETHWNMLHQADQGDGTYHDHEASFIKSVRRRSQSLAEELRLELINLKRNLSLLTIPSRSQLENTNTSGARRFSIDQLLSFSTNSSELVTDCESCFEYLDSPLSATGRDEDAMGTQRRQIRPTMNAATYEEAQQWDSPLL</sequence>
<accession>F9FB43</accession>
<feature type="compositionally biased region" description="Pro residues" evidence="1">
    <location>
        <begin position="16"/>
        <end position="29"/>
    </location>
</feature>
<comment type="caution">
    <text evidence="3">The sequence shown here is derived from an EMBL/GenBank/DDBJ whole genome shotgun (WGS) entry which is preliminary data.</text>
</comment>
<keyword evidence="2" id="KW-0472">Membrane</keyword>
<dbReference type="OrthoDB" id="5091726at2759"/>